<evidence type="ECO:0000256" key="1">
    <source>
        <dbReference type="SAM" id="MobiDB-lite"/>
    </source>
</evidence>
<evidence type="ECO:0000313" key="2">
    <source>
        <dbReference type="EMBL" id="CAB5217007.1"/>
    </source>
</evidence>
<feature type="compositionally biased region" description="Polar residues" evidence="1">
    <location>
        <begin position="1"/>
        <end position="16"/>
    </location>
</feature>
<gene>
    <name evidence="2" type="ORF">UFOVP199_28</name>
</gene>
<dbReference type="EMBL" id="LR798244">
    <property type="protein sequence ID" value="CAB5217007.1"/>
    <property type="molecule type" value="Genomic_DNA"/>
</dbReference>
<proteinExistence type="predicted"/>
<feature type="region of interest" description="Disordered" evidence="1">
    <location>
        <begin position="1"/>
        <end position="25"/>
    </location>
</feature>
<sequence length="372" mass="36611">MTSAYPSGFDSLTNPAASDPLSSPAHATQHINANDAIEAIEATLGVNPQGTVSTVNARFGVLEAFMPTLGSAVSNAALSAAQSATSASAASVYAGSANTDYLATAALYDSFDDRYLGAKSVAPTVDNDGNTLLIGALYFNTVSHTMFVWTGTVWVDASMSTYSWTGPVSIVANDANPALKITQSGSGDVLRVEDSASPDTTPFVIDTNGNVSTFGSVTISNIFTATAGTVTGLFTAGSVTATGTVTAGAVTTAGAVSAASVSASGSVSVTGAFTAGSVTTAGVVSAGSFTTAGTATAGAFTTAGTATAGRFSGHGAVTVCTSSTRPGSPSAGDLIFETDTKLYYGYSGIAWASVGGSSAAAGDFSSFLLMGA</sequence>
<organism evidence="2">
    <name type="scientific">uncultured Caudovirales phage</name>
    <dbReference type="NCBI Taxonomy" id="2100421"/>
    <lineage>
        <taxon>Viruses</taxon>
        <taxon>Duplodnaviria</taxon>
        <taxon>Heunggongvirae</taxon>
        <taxon>Uroviricota</taxon>
        <taxon>Caudoviricetes</taxon>
        <taxon>Peduoviridae</taxon>
        <taxon>Maltschvirus</taxon>
        <taxon>Maltschvirus maltsch</taxon>
    </lineage>
</organism>
<reference evidence="2" key="1">
    <citation type="submission" date="2020-05" db="EMBL/GenBank/DDBJ databases">
        <authorList>
            <person name="Chiriac C."/>
            <person name="Salcher M."/>
            <person name="Ghai R."/>
            <person name="Kavagutti S V."/>
        </authorList>
    </citation>
    <scope>NUCLEOTIDE SEQUENCE</scope>
</reference>
<protein>
    <submittedName>
        <fullName evidence="2">Uncharacterized protein</fullName>
    </submittedName>
</protein>
<name>A0A6J7WHR2_9CAUD</name>
<accession>A0A6J7WHR2</accession>